<accession>A0A1S7LE99</accession>
<dbReference type="PANTHER" id="PTHR42782:SF4">
    <property type="entry name" value="DUF455 DOMAIN-CONTAINING PROTEIN"/>
    <property type="match status" value="1"/>
</dbReference>
<reference evidence="1" key="1">
    <citation type="submission" date="2015-04" db="EMBL/GenBank/DDBJ databases">
        <authorList>
            <person name="Syromyatnikov M.Y."/>
            <person name="Popov V.N."/>
        </authorList>
    </citation>
    <scope>NUCLEOTIDE SEQUENCE</scope>
    <source>
        <strain evidence="1">MO-1</strain>
    </source>
</reference>
<dbReference type="InterPro" id="IPR007402">
    <property type="entry name" value="DUF455"/>
</dbReference>
<dbReference type="PIRSF" id="PIRSF012318">
    <property type="entry name" value="UCP012318"/>
    <property type="match status" value="1"/>
</dbReference>
<dbReference type="Pfam" id="PF04305">
    <property type="entry name" value="DUF455"/>
    <property type="match status" value="1"/>
</dbReference>
<dbReference type="CDD" id="cd00657">
    <property type="entry name" value="Ferritin_like"/>
    <property type="match status" value="1"/>
</dbReference>
<dbReference type="InterPro" id="IPR011197">
    <property type="entry name" value="UCP012318"/>
</dbReference>
<proteinExistence type="predicted"/>
<dbReference type="InterPro" id="IPR009078">
    <property type="entry name" value="Ferritin-like_SF"/>
</dbReference>
<dbReference type="EMBL" id="LO017727">
    <property type="protein sequence ID" value="CRH04868.1"/>
    <property type="molecule type" value="Genomic_DNA"/>
</dbReference>
<evidence type="ECO:0008006" key="2">
    <source>
        <dbReference type="Google" id="ProtNLM"/>
    </source>
</evidence>
<gene>
    <name evidence="1" type="ORF">MAGMO_0664</name>
</gene>
<dbReference type="PANTHER" id="PTHR42782">
    <property type="entry name" value="SI:CH73-314G15.3"/>
    <property type="match status" value="1"/>
</dbReference>
<organism evidence="1">
    <name type="scientific">Magnetococcus massalia (strain MO-1)</name>
    <dbReference type="NCBI Taxonomy" id="451514"/>
    <lineage>
        <taxon>Bacteria</taxon>
        <taxon>Pseudomonadati</taxon>
        <taxon>Pseudomonadota</taxon>
        <taxon>Magnetococcia</taxon>
        <taxon>Magnetococcales</taxon>
        <taxon>Magnetococcaceae</taxon>
        <taxon>Magnetococcus</taxon>
    </lineage>
</organism>
<name>A0A1S7LE99_MAGMO</name>
<dbReference type="SUPFAM" id="SSF47240">
    <property type="entry name" value="Ferritin-like"/>
    <property type="match status" value="1"/>
</dbReference>
<sequence length="284" mass="31433">MRAVEPVELAREALASRDPMQKVVLTRQAVTAWQEWLAQLDPAEPLPGVLAPPPAPGAPDKPELVSPHRVAKRKLGAEQGRAIHLHALTHIEFVATNLAWDAVLRFADLPAAYYADWVQVALEEARHFELLAERLGSLGHQYGDFTAHAGLWQMAEKTAEDPLLRMMLVPRYLEARALEAVPIMQQKFRAVGDAETAELLGLIGEEEVGHVAAGSRWFGAICTQRGVDRQRCFADLLQQHLPRGVKGPLNRGVRQQAGFTDWELDLLEQGPDARGRAPSWSHSV</sequence>
<dbReference type="AlphaFoldDB" id="A0A1S7LE99"/>
<protein>
    <recommendedName>
        <fullName evidence="2">DUF455 domain-containing protein</fullName>
    </recommendedName>
</protein>
<evidence type="ECO:0000313" key="1">
    <source>
        <dbReference type="EMBL" id="CRH04868.1"/>
    </source>
</evidence>